<organism evidence="2">
    <name type="scientific">Candidatus Methanomethylicus mesodigestus</name>
    <dbReference type="NCBI Taxonomy" id="1867258"/>
    <lineage>
        <taxon>Archaea</taxon>
        <taxon>Thermoproteota</taxon>
        <taxon>Methanosuratincolia</taxon>
        <taxon>Candidatus Methanomethylicales</taxon>
        <taxon>Candidatus Methanomethylicaceae</taxon>
        <taxon>Candidatus Methanomethylicus</taxon>
    </lineage>
</organism>
<dbReference type="InterPro" id="IPR004879">
    <property type="entry name" value="Ssp411-like_TRX"/>
</dbReference>
<reference evidence="2" key="1">
    <citation type="journal article" date="2020" name="mSystems">
        <title>Genome- and Community-Level Interaction Insights into Carbon Utilization and Element Cycling Functions of Hydrothermarchaeota in Hydrothermal Sediment.</title>
        <authorList>
            <person name="Zhou Z."/>
            <person name="Liu Y."/>
            <person name="Xu W."/>
            <person name="Pan J."/>
            <person name="Luo Z.H."/>
            <person name="Li M."/>
        </authorList>
    </citation>
    <scope>NUCLEOTIDE SEQUENCE [LARGE SCALE GENOMIC DNA]</scope>
    <source>
        <strain evidence="2">SpSt-468</strain>
    </source>
</reference>
<evidence type="ECO:0000259" key="1">
    <source>
        <dbReference type="Pfam" id="PF03190"/>
    </source>
</evidence>
<dbReference type="Gene3D" id="3.40.30.10">
    <property type="entry name" value="Glutaredoxin"/>
    <property type="match status" value="1"/>
</dbReference>
<dbReference type="PIRSF" id="PIRSF006402">
    <property type="entry name" value="UCP006402_thioredoxin"/>
    <property type="match status" value="1"/>
</dbReference>
<dbReference type="SUPFAM" id="SSF52833">
    <property type="entry name" value="Thioredoxin-like"/>
    <property type="match status" value="1"/>
</dbReference>
<dbReference type="InterPro" id="IPR036249">
    <property type="entry name" value="Thioredoxin-like_sf"/>
</dbReference>
<sequence>MNEILPLSKAPNRLIKEKSPYLLQHAYNPIDWYPWGEEAFTKASNESKLIFLSIGYSSCHWCHVMEKESFEDFEVASYLNENYVAIKVDREERPDVDRVYMAVCQALMKSGGWPLNLILTPDKKPVFVSTYLPKKGKWGRPGLIDVLIKYNDLWQNNREVLISQSEELINAVFVETTNGMNELDSKVLSDAFNALSKLFDPMFGGFSKAPKFPSPHILLFLLRYWKQTGNKNALMMVDKTLDAMHRGGIYDHIGFGFCRYSTDEKWFNPHFEKMLCDNALLAYSYIEGFLATGKKRYERIAREIFTYIERELLSPEGGFYCSEDADSNGKEGDYYLWSEREVMHVLGDELGSLFCSFYNLKNDDNPNEKNIPNIISTTPLKIAEEYGLSESELFKKIEFARQLIFADRERRPKPSKDDKILTSWNGLAIAALSKGAFVLKNRRYEEMAKRAADFVLSKLRRDDGRLLARYREGESAYLGYLDDYAYLIWGLLELYSATLEIKYLREAIDLNNGMFRLFWDENRGGLFFVGNDAEKVLVRLKEANDGALPSGNSVAALNMLKIARLTSNNDLNDKADDIFRAFSDEISKYPWAFSFMLMALQFRYSPVVDIMLIGNRDDETLIQILDKVRSSFIPLFVIAHSSPSEVNEVSKLIPILKNKATIDGKTTVYVCYNNSCQPAINDLQKMNAFLKEHNFE</sequence>
<dbReference type="AlphaFoldDB" id="A0A7C3FD80"/>
<dbReference type="CDD" id="cd02955">
    <property type="entry name" value="SSP411"/>
    <property type="match status" value="1"/>
</dbReference>
<dbReference type="InterPro" id="IPR024705">
    <property type="entry name" value="Ssp411"/>
</dbReference>
<name>A0A7C3FD80_9CREN</name>
<dbReference type="Gene3D" id="1.50.10.10">
    <property type="match status" value="1"/>
</dbReference>
<dbReference type="GO" id="GO:0005975">
    <property type="term" value="P:carbohydrate metabolic process"/>
    <property type="evidence" value="ECO:0007669"/>
    <property type="project" value="InterPro"/>
</dbReference>
<evidence type="ECO:0000313" key="2">
    <source>
        <dbReference type="EMBL" id="HFK20941.1"/>
    </source>
</evidence>
<dbReference type="SUPFAM" id="SSF48208">
    <property type="entry name" value="Six-hairpin glycosidases"/>
    <property type="match status" value="1"/>
</dbReference>
<proteinExistence type="predicted"/>
<dbReference type="Pfam" id="PF03190">
    <property type="entry name" value="Thioredox_DsbH"/>
    <property type="match status" value="1"/>
</dbReference>
<dbReference type="PANTHER" id="PTHR42899:SF1">
    <property type="entry name" value="SPERMATOGENESIS-ASSOCIATED PROTEIN 20"/>
    <property type="match status" value="1"/>
</dbReference>
<dbReference type="InterPro" id="IPR012341">
    <property type="entry name" value="6hp_glycosidase-like_sf"/>
</dbReference>
<dbReference type="PANTHER" id="PTHR42899">
    <property type="entry name" value="SPERMATOGENESIS-ASSOCIATED PROTEIN 20"/>
    <property type="match status" value="1"/>
</dbReference>
<accession>A0A7C3FD80</accession>
<feature type="domain" description="Spermatogenesis-associated protein 20-like TRX" evidence="1">
    <location>
        <begin position="11"/>
        <end position="171"/>
    </location>
</feature>
<dbReference type="EMBL" id="DSTX01000011">
    <property type="protein sequence ID" value="HFK20941.1"/>
    <property type="molecule type" value="Genomic_DNA"/>
</dbReference>
<dbReference type="InterPro" id="IPR008928">
    <property type="entry name" value="6-hairpin_glycosidase_sf"/>
</dbReference>
<comment type="caution">
    <text evidence="2">The sequence shown here is derived from an EMBL/GenBank/DDBJ whole genome shotgun (WGS) entry which is preliminary data.</text>
</comment>
<gene>
    <name evidence="2" type="ORF">ENS19_06635</name>
</gene>
<protein>
    <submittedName>
        <fullName evidence="2">Thioredoxin domain-containing protein</fullName>
    </submittedName>
</protein>